<evidence type="ECO:0000313" key="5">
    <source>
        <dbReference type="Proteomes" id="UP000235682"/>
    </source>
</evidence>
<keyword evidence="2" id="KW-0472">Membrane</keyword>
<evidence type="ECO:0000313" key="4">
    <source>
        <dbReference type="EMBL" id="PMC58234.1"/>
    </source>
</evidence>
<dbReference type="GO" id="GO:0015628">
    <property type="term" value="P:protein secretion by the type II secretion system"/>
    <property type="evidence" value="ECO:0007669"/>
    <property type="project" value="TreeGrafter"/>
</dbReference>
<dbReference type="GO" id="GO:0015627">
    <property type="term" value="C:type II protein secretion system complex"/>
    <property type="evidence" value="ECO:0007669"/>
    <property type="project" value="TreeGrafter"/>
</dbReference>
<keyword evidence="5" id="KW-1185">Reference proteome</keyword>
<dbReference type="Gene3D" id="1.10.150.280">
    <property type="entry name" value="AF1531-like domain"/>
    <property type="match status" value="1"/>
</dbReference>
<dbReference type="STRING" id="84521.SAMN04487994_101114"/>
<dbReference type="RefSeq" id="WP_102227547.1">
    <property type="nucleotide sequence ID" value="NZ_PNFY01000008.1"/>
</dbReference>
<dbReference type="Proteomes" id="UP000235682">
    <property type="component" value="Unassembled WGS sequence"/>
</dbReference>
<dbReference type="OrthoDB" id="9790239at2"/>
<sequence>MNTWIEKIKESIDSRSSLYGLVIIGAILSIGLYRWFVPPSTPFDQEVMAVAEIEESISEESQVLEEERSEIEEVTVEIKGSVINPGVYTLPANSRVVDLVDQAGGFTNDAYMDSLNQAQKLEDQMMIYVYNESTYQSLADQGELSNEEVFDPLNNNKETESGLVNINTDQLQELLSLPGIGPKKAEAIQSYRQEHGDFKAIEELMEVSGIGPKTFDSLKDLITVGH</sequence>
<evidence type="ECO:0000259" key="3">
    <source>
        <dbReference type="SMART" id="SM00278"/>
    </source>
</evidence>
<dbReference type="SMART" id="SM00278">
    <property type="entry name" value="HhH1"/>
    <property type="match status" value="2"/>
</dbReference>
<protein>
    <recommendedName>
        <fullName evidence="3">Helix-hairpin-helix DNA-binding motif class 1 domain-containing protein</fullName>
    </recommendedName>
</protein>
<reference evidence="4 5" key="1">
    <citation type="submission" date="2017-09" db="EMBL/GenBank/DDBJ databases">
        <title>Bacterial strain isolated from the female urinary microbiota.</title>
        <authorList>
            <person name="Thomas-White K."/>
            <person name="Kumar N."/>
            <person name="Forster S."/>
            <person name="Putonti C."/>
            <person name="Lawley T."/>
            <person name="Wolfe A.J."/>
        </authorList>
    </citation>
    <scope>NUCLEOTIDE SEQUENCE [LARGE SCALE GENOMIC DNA]</scope>
    <source>
        <strain evidence="4 5">UMB0852</strain>
    </source>
</reference>
<dbReference type="AlphaFoldDB" id="A0A2N6SMD9"/>
<dbReference type="PANTHER" id="PTHR21180">
    <property type="entry name" value="ENDONUCLEASE/EXONUCLEASE/PHOSPHATASE FAMILY DOMAIN-CONTAINING PROTEIN 1"/>
    <property type="match status" value="1"/>
</dbReference>
<keyword evidence="2" id="KW-1133">Transmembrane helix</keyword>
<feature type="coiled-coil region" evidence="1">
    <location>
        <begin position="50"/>
        <end position="77"/>
    </location>
</feature>
<feature type="domain" description="Helix-hairpin-helix DNA-binding motif class 1" evidence="3">
    <location>
        <begin position="172"/>
        <end position="191"/>
    </location>
</feature>
<dbReference type="InterPro" id="IPR019554">
    <property type="entry name" value="Soluble_ligand-bd"/>
</dbReference>
<keyword evidence="2" id="KW-0812">Transmembrane</keyword>
<proteinExistence type="predicted"/>
<dbReference type="GO" id="GO:0006281">
    <property type="term" value="P:DNA repair"/>
    <property type="evidence" value="ECO:0007669"/>
    <property type="project" value="InterPro"/>
</dbReference>
<dbReference type="InterPro" id="IPR051675">
    <property type="entry name" value="Endo/Exo/Phosphatase_dom_1"/>
</dbReference>
<dbReference type="InterPro" id="IPR010994">
    <property type="entry name" value="RuvA_2-like"/>
</dbReference>
<dbReference type="Gene3D" id="3.10.560.10">
    <property type="entry name" value="Outer membrane lipoprotein wza domain like"/>
    <property type="match status" value="1"/>
</dbReference>
<dbReference type="InterPro" id="IPR003583">
    <property type="entry name" value="Hlx-hairpin-Hlx_DNA-bd_motif"/>
</dbReference>
<dbReference type="InterPro" id="IPR004509">
    <property type="entry name" value="Competence_ComEA_HhH"/>
</dbReference>
<evidence type="ECO:0000256" key="2">
    <source>
        <dbReference type="SAM" id="Phobius"/>
    </source>
</evidence>
<dbReference type="SUPFAM" id="SSF47781">
    <property type="entry name" value="RuvA domain 2-like"/>
    <property type="match status" value="1"/>
</dbReference>
<feature type="domain" description="Helix-hairpin-helix DNA-binding motif class 1" evidence="3">
    <location>
        <begin position="202"/>
        <end position="221"/>
    </location>
</feature>
<dbReference type="Pfam" id="PF12836">
    <property type="entry name" value="HHH_3"/>
    <property type="match status" value="1"/>
</dbReference>
<feature type="transmembrane region" description="Helical" evidence="2">
    <location>
        <begin position="18"/>
        <end position="36"/>
    </location>
</feature>
<organism evidence="4 5">
    <name type="scientific">Dolosicoccus paucivorans</name>
    <dbReference type="NCBI Taxonomy" id="84521"/>
    <lineage>
        <taxon>Bacteria</taxon>
        <taxon>Bacillati</taxon>
        <taxon>Bacillota</taxon>
        <taxon>Bacilli</taxon>
        <taxon>Lactobacillales</taxon>
        <taxon>Aerococcaceae</taxon>
        <taxon>Dolosicoccus</taxon>
    </lineage>
</organism>
<dbReference type="NCBIfam" id="TIGR00426">
    <property type="entry name" value="competence protein ComEA helix-hairpin-helix repeat region"/>
    <property type="match status" value="1"/>
</dbReference>
<evidence type="ECO:0000256" key="1">
    <source>
        <dbReference type="SAM" id="Coils"/>
    </source>
</evidence>
<dbReference type="Pfam" id="PF10531">
    <property type="entry name" value="SLBB"/>
    <property type="match status" value="1"/>
</dbReference>
<dbReference type="PANTHER" id="PTHR21180:SF32">
    <property type="entry name" value="ENDONUCLEASE_EXONUCLEASE_PHOSPHATASE FAMILY DOMAIN-CONTAINING PROTEIN 1"/>
    <property type="match status" value="1"/>
</dbReference>
<accession>A0A2N6SMD9</accession>
<dbReference type="EMBL" id="PNHE01000020">
    <property type="protein sequence ID" value="PMC58234.1"/>
    <property type="molecule type" value="Genomic_DNA"/>
</dbReference>
<dbReference type="GO" id="GO:0003677">
    <property type="term" value="F:DNA binding"/>
    <property type="evidence" value="ECO:0007669"/>
    <property type="project" value="InterPro"/>
</dbReference>
<name>A0A2N6SMD9_9LACT</name>
<gene>
    <name evidence="4" type="ORF">CJ205_05435</name>
</gene>
<comment type="caution">
    <text evidence="4">The sequence shown here is derived from an EMBL/GenBank/DDBJ whole genome shotgun (WGS) entry which is preliminary data.</text>
</comment>
<keyword evidence="1" id="KW-0175">Coiled coil</keyword>